<proteinExistence type="predicted"/>
<dbReference type="KEGG" id="skn:SKUN_00806"/>
<dbReference type="EMBL" id="CP010899">
    <property type="protein sequence ID" value="ALA97696.1"/>
    <property type="molecule type" value="Genomic_DNA"/>
</dbReference>
<organism evidence="1 2">
    <name type="scientific">Spiroplasma kunkelii CR2-3x</name>
    <dbReference type="NCBI Taxonomy" id="273035"/>
    <lineage>
        <taxon>Bacteria</taxon>
        <taxon>Bacillati</taxon>
        <taxon>Mycoplasmatota</taxon>
        <taxon>Mollicutes</taxon>
        <taxon>Entomoplasmatales</taxon>
        <taxon>Spiroplasmataceae</taxon>
        <taxon>Spiroplasma</taxon>
    </lineage>
</organism>
<gene>
    <name evidence="1" type="ORF">SKUN_00806</name>
</gene>
<keyword evidence="2" id="KW-1185">Reference proteome</keyword>
<evidence type="ECO:0000313" key="1">
    <source>
        <dbReference type="EMBL" id="ALA97696.1"/>
    </source>
</evidence>
<protein>
    <submittedName>
        <fullName evidence="1">Uncharacterized protein</fullName>
    </submittedName>
</protein>
<reference evidence="1 2" key="1">
    <citation type="journal article" date="2015" name="Genome Announc.">
        <title>Complete Genome Sequence of Spiroplasma kunkelii Strain CR2-3x, Causal Agent of Corn Stunt Disease in Zea mays L.</title>
        <authorList>
            <person name="Davis R.E."/>
            <person name="Shao J."/>
            <person name="Dally E.L."/>
            <person name="Zhao Y."/>
            <person name="Gasparich G.E."/>
            <person name="Gaynor B.J."/>
            <person name="Athey J.C."/>
            <person name="Harrison N.A."/>
            <person name="Donofrio N."/>
        </authorList>
    </citation>
    <scope>NUCLEOTIDE SEQUENCE [LARGE SCALE GENOMIC DNA]</scope>
    <source>
        <strain evidence="1 2">CR2-3x</strain>
    </source>
</reference>
<evidence type="ECO:0000313" key="2">
    <source>
        <dbReference type="Proteomes" id="UP000062963"/>
    </source>
</evidence>
<dbReference type="Proteomes" id="UP000062963">
    <property type="component" value="Chromosome"/>
</dbReference>
<dbReference type="AlphaFoldDB" id="A0A0K2JHI8"/>
<sequence length="50" mass="5665">MINKKIFLNKTFLTWGRNSASCSFDNTLVKRCSQIPLSVTVIVVVLAIFF</sequence>
<accession>A0A0K2JHI8</accession>
<name>A0A0K2JHI8_SPIKU</name>